<comment type="caution">
    <text evidence="1">The sequence shown here is derived from an EMBL/GenBank/DDBJ whole genome shotgun (WGS) entry which is preliminary data.</text>
</comment>
<reference evidence="1" key="1">
    <citation type="submission" date="2022-02" db="EMBL/GenBank/DDBJ databases">
        <title>Plant Genome Project.</title>
        <authorList>
            <person name="Zhang R.-G."/>
        </authorList>
    </citation>
    <scope>NUCLEOTIDE SEQUENCE</scope>
    <source>
        <strain evidence="1">AT1</strain>
    </source>
</reference>
<organism evidence="1 2">
    <name type="scientific">Rhododendron molle</name>
    <name type="common">Chinese azalea</name>
    <name type="synonym">Azalea mollis</name>
    <dbReference type="NCBI Taxonomy" id="49168"/>
    <lineage>
        <taxon>Eukaryota</taxon>
        <taxon>Viridiplantae</taxon>
        <taxon>Streptophyta</taxon>
        <taxon>Embryophyta</taxon>
        <taxon>Tracheophyta</taxon>
        <taxon>Spermatophyta</taxon>
        <taxon>Magnoliopsida</taxon>
        <taxon>eudicotyledons</taxon>
        <taxon>Gunneridae</taxon>
        <taxon>Pentapetalae</taxon>
        <taxon>asterids</taxon>
        <taxon>Ericales</taxon>
        <taxon>Ericaceae</taxon>
        <taxon>Ericoideae</taxon>
        <taxon>Rhodoreae</taxon>
        <taxon>Rhododendron</taxon>
    </lineage>
</organism>
<sequence length="125" mass="14796">MIHLDAPKDSWSINKIVGLDHRGDDEEVISKVYYYTGTLPKVKLLGANKVRLTWYSTRMSRPFKNPTSARSRLIRTFSFPFLFYKSVRYFQSRSLVAFLHSPNVHVGWYWYPICNQVLDMQRQNC</sequence>
<name>A0ACC0LSE1_RHOML</name>
<dbReference type="EMBL" id="CM046398">
    <property type="protein sequence ID" value="KAI8531625.1"/>
    <property type="molecule type" value="Genomic_DNA"/>
</dbReference>
<gene>
    <name evidence="1" type="ORF">RHMOL_Rhmol11G0151200</name>
</gene>
<dbReference type="Proteomes" id="UP001062846">
    <property type="component" value="Chromosome 11"/>
</dbReference>
<proteinExistence type="predicted"/>
<protein>
    <submittedName>
        <fullName evidence="1">Uncharacterized protein</fullName>
    </submittedName>
</protein>
<keyword evidence="2" id="KW-1185">Reference proteome</keyword>
<evidence type="ECO:0000313" key="2">
    <source>
        <dbReference type="Proteomes" id="UP001062846"/>
    </source>
</evidence>
<accession>A0ACC0LSE1</accession>
<evidence type="ECO:0000313" key="1">
    <source>
        <dbReference type="EMBL" id="KAI8531625.1"/>
    </source>
</evidence>